<reference evidence="3" key="2">
    <citation type="submission" date="2025-09" db="UniProtKB">
        <authorList>
            <consortium name="Ensembl"/>
        </authorList>
    </citation>
    <scope>IDENTIFICATION</scope>
</reference>
<keyword evidence="4" id="KW-1185">Reference proteome</keyword>
<proteinExistence type="predicted"/>
<sequence length="721" mass="80469">SSSCDSTKEFEVSGLKCDQLLSSGQILPSECVSGLVELAGNPNTNPTLTSSIISLLAQLACDDNSREILHGSFNVTSTLASIIHCHNATPGEPLVLQCLQVLQKLTYNTRVFQSTNYIHELITFLVTNIQSHNDDIIMPCLGLMANLCRDNHSVQSHIKSLDNVKPFYRTLINFLAHNSLTVVVFTLSILASLTLNEKVGEKLFDAKNIHQTFQLVFNIIVNGDGTLTRKYSVDLLVDLLKNPKIAVYLTRYEHFSACVSQVLGLLHSKDPDSAAKVLELLLAMCSVSGLRSLLCEVVFRPAGPKLRAAGRRQGAGPDGGRKAECGLALVQWLSLPVEGAESCSLQALQLLNELLESCVCFCVFSQLYAEALLRTLELMSKLRQQVKDMETSFYRMLQDQRIVTPLSLALTSHHRERVQTGLSLLFEAAPLPDFPSLVLGESIAANNAYRQREAELSVKRIAVQEVPPSSILDSSNRSVHSLVEKIQNGLEVQYVTSYVVSKESRLQDLLEAKALALSQADRLIAQYRFQRAQAEAEACKLGSLLKEAERRREDLQCELSSQVLEVERSRADMEELLQHNARLQQDSEEHQALKGAYNALLNRFNESERLLKELQAAHISLTKQNDTLRKSHEAEEEKVTEKDRERKDLEETVDVLRKELNKTEQARKDARIKASSLELQKSQLETKLKQKEDELNKHSAMISMIHSLSSGKMKSDVNLSL</sequence>
<dbReference type="Proteomes" id="UP000694389">
    <property type="component" value="Unassembled WGS sequence"/>
</dbReference>
<evidence type="ECO:0000313" key="4">
    <source>
        <dbReference type="Proteomes" id="UP000694389"/>
    </source>
</evidence>
<dbReference type="SUPFAM" id="SSF48371">
    <property type="entry name" value="ARM repeat"/>
    <property type="match status" value="1"/>
</dbReference>
<reference evidence="3" key="1">
    <citation type="submission" date="2025-08" db="UniProtKB">
        <authorList>
            <consortium name="Ensembl"/>
        </authorList>
    </citation>
    <scope>IDENTIFICATION</scope>
</reference>
<evidence type="ECO:0000259" key="2">
    <source>
        <dbReference type="Pfam" id="PF21044"/>
    </source>
</evidence>
<gene>
    <name evidence="3" type="primary">cip2a</name>
</gene>
<organism evidence="3 4">
    <name type="scientific">Dicentrarchus labrax</name>
    <name type="common">European seabass</name>
    <name type="synonym">Morone labrax</name>
    <dbReference type="NCBI Taxonomy" id="13489"/>
    <lineage>
        <taxon>Eukaryota</taxon>
        <taxon>Metazoa</taxon>
        <taxon>Chordata</taxon>
        <taxon>Craniata</taxon>
        <taxon>Vertebrata</taxon>
        <taxon>Euteleostomi</taxon>
        <taxon>Actinopterygii</taxon>
        <taxon>Neopterygii</taxon>
        <taxon>Teleostei</taxon>
        <taxon>Neoteleostei</taxon>
        <taxon>Acanthomorphata</taxon>
        <taxon>Eupercaria</taxon>
        <taxon>Moronidae</taxon>
        <taxon>Dicentrarchus</taxon>
    </lineage>
</organism>
<feature type="region of interest" description="Disordered" evidence="1">
    <location>
        <begin position="625"/>
        <end position="646"/>
    </location>
</feature>
<protein>
    <recommendedName>
        <fullName evidence="2">CIP2A N-terminal domain-containing protein</fullName>
    </recommendedName>
</protein>
<feature type="compositionally biased region" description="Basic and acidic residues" evidence="1">
    <location>
        <begin position="626"/>
        <end position="646"/>
    </location>
</feature>
<dbReference type="AlphaFoldDB" id="A0A8C4GPT5"/>
<dbReference type="Ensembl" id="ENSDLAT00005026176.2">
    <property type="protein sequence ID" value="ENSDLAP00005024492.2"/>
    <property type="gene ID" value="ENSDLAG00005011123.2"/>
</dbReference>
<dbReference type="PANTHER" id="PTHR23161:SF2">
    <property type="entry name" value="PROTEIN CIP2A"/>
    <property type="match status" value="1"/>
</dbReference>
<feature type="domain" description="CIP2A N-terminal" evidence="2">
    <location>
        <begin position="365"/>
        <end position="455"/>
    </location>
</feature>
<evidence type="ECO:0000313" key="3">
    <source>
        <dbReference type="Ensembl" id="ENSDLAP00005024492.2"/>
    </source>
</evidence>
<dbReference type="InterPro" id="IPR048701">
    <property type="entry name" value="CIP2A_N"/>
</dbReference>
<name>A0A8C4GPT5_DICLA</name>
<dbReference type="Pfam" id="PF21044">
    <property type="entry name" value="CIP2A_N"/>
    <property type="match status" value="2"/>
</dbReference>
<dbReference type="InterPro" id="IPR016024">
    <property type="entry name" value="ARM-type_fold"/>
</dbReference>
<dbReference type="InterPro" id="IPR011989">
    <property type="entry name" value="ARM-like"/>
</dbReference>
<evidence type="ECO:0000256" key="1">
    <source>
        <dbReference type="SAM" id="MobiDB-lite"/>
    </source>
</evidence>
<dbReference type="InterPro" id="IPR042510">
    <property type="entry name" value="CIP2A"/>
</dbReference>
<feature type="domain" description="CIP2A N-terminal" evidence="2">
    <location>
        <begin position="12"/>
        <end position="359"/>
    </location>
</feature>
<dbReference type="Gene3D" id="1.25.10.10">
    <property type="entry name" value="Leucine-rich Repeat Variant"/>
    <property type="match status" value="1"/>
</dbReference>
<dbReference type="GeneTree" id="ENSGT00940000153251"/>
<dbReference type="PANTHER" id="PTHR23161">
    <property type="entry name" value="PROTEIN CIP2A"/>
    <property type="match status" value="1"/>
</dbReference>
<accession>A0A8C4GPT5</accession>